<accession>A0A161YEB3</accession>
<evidence type="ECO:0000313" key="6">
    <source>
        <dbReference type="EMBL" id="WOH05372.1"/>
    </source>
</evidence>
<evidence type="ECO:0000313" key="7">
    <source>
        <dbReference type="Proteomes" id="UP000077755"/>
    </source>
</evidence>
<dbReference type="PANTHER" id="PTHR10177">
    <property type="entry name" value="CYCLINS"/>
    <property type="match status" value="1"/>
</dbReference>
<dbReference type="SUPFAM" id="SSF47954">
    <property type="entry name" value="Cyclin-like"/>
    <property type="match status" value="1"/>
</dbReference>
<dbReference type="OMA" id="RYSFKSH"/>
<dbReference type="EMBL" id="CP093348">
    <property type="protein sequence ID" value="WOH05372.1"/>
    <property type="molecule type" value="Genomic_DNA"/>
</dbReference>
<sequence length="369" mass="41565">MVSLDEHQTHLQNPIFSLDSLFCEEGNLDQDLGFQDFQEQDVDESSGKTPVGNGEDECFTGLLECDLVWEEDELVCLLAKEKMVSLDFDDECLMEARKGGIEWVLRVCSHYGFGGLTVVLAVNYFDRFISSFCLQNDKPWMVQLVAVACLSLAAKVEETRVPLLVDFQVEESKFVFDSKSIQRMEILVLSSLNWKMNPVTQFSFIDHIIRRLGLKMYPHCDILRRCERIVLSAITDSRLLSYLPSVIATAIISVVIKEVDPCNAIDYQAQLMDILKSSKERVDECYNLIVEVSGVDQFRNHKRKHESVPSSPNGVIDGYFSCDSSNDSWTVASSLASSPKPLNKKRAVDQQMRLVPLSRAAIGVLNSPT</sequence>
<dbReference type="CDD" id="cd20544">
    <property type="entry name" value="CYCLIN_AtCycD-like_rpt2"/>
    <property type="match status" value="1"/>
</dbReference>
<name>A0A161YEB3_DAUCS</name>
<keyword evidence="4" id="KW-0131">Cell cycle</keyword>
<keyword evidence="7" id="KW-1185">Reference proteome</keyword>
<dbReference type="InterPro" id="IPR006671">
    <property type="entry name" value="Cyclin_N"/>
</dbReference>
<dbReference type="FunFam" id="1.10.472.10:FF:000060">
    <property type="entry name" value="D6-type cyclin"/>
    <property type="match status" value="1"/>
</dbReference>
<organism evidence="6 7">
    <name type="scientific">Daucus carota subsp. sativus</name>
    <name type="common">Carrot</name>
    <dbReference type="NCBI Taxonomy" id="79200"/>
    <lineage>
        <taxon>Eukaryota</taxon>
        <taxon>Viridiplantae</taxon>
        <taxon>Streptophyta</taxon>
        <taxon>Embryophyta</taxon>
        <taxon>Tracheophyta</taxon>
        <taxon>Spermatophyta</taxon>
        <taxon>Magnoliopsida</taxon>
        <taxon>eudicotyledons</taxon>
        <taxon>Gunneridae</taxon>
        <taxon>Pentapetalae</taxon>
        <taxon>asterids</taxon>
        <taxon>campanulids</taxon>
        <taxon>Apiales</taxon>
        <taxon>Apiaceae</taxon>
        <taxon>Apioideae</taxon>
        <taxon>Scandiceae</taxon>
        <taxon>Daucinae</taxon>
        <taxon>Daucus</taxon>
        <taxon>Daucus sect. Daucus</taxon>
    </lineage>
</organism>
<dbReference type="KEGG" id="dcr:108224579"/>
<dbReference type="InterPro" id="IPR004367">
    <property type="entry name" value="Cyclin_C-dom"/>
</dbReference>
<gene>
    <name evidence="6" type="ORF">DCAR_0624788</name>
</gene>
<dbReference type="InterPro" id="IPR036915">
    <property type="entry name" value="Cyclin-like_sf"/>
</dbReference>
<dbReference type="CDD" id="cd20543">
    <property type="entry name" value="CYCLIN_AtCycD-like_rpt1"/>
    <property type="match status" value="1"/>
</dbReference>
<dbReference type="Proteomes" id="UP000077755">
    <property type="component" value="Chromosome 6"/>
</dbReference>
<dbReference type="InterPro" id="IPR013763">
    <property type="entry name" value="Cyclin-like_dom"/>
</dbReference>
<keyword evidence="2" id="KW-0132">Cell division</keyword>
<comment type="similarity">
    <text evidence="1">Belongs to the cyclin family. Cyclin D subfamily.</text>
</comment>
<keyword evidence="3 5" id="KW-0195">Cyclin</keyword>
<dbReference type="SMART" id="SM00385">
    <property type="entry name" value="CYCLIN"/>
    <property type="match status" value="2"/>
</dbReference>
<reference evidence="6" key="2">
    <citation type="submission" date="2022-03" db="EMBL/GenBank/DDBJ databases">
        <title>Draft title - Genomic analysis of global carrot germplasm unveils the trajectory of domestication and the origin of high carotenoid orange carrot.</title>
        <authorList>
            <person name="Iorizzo M."/>
            <person name="Ellison S."/>
            <person name="Senalik D."/>
            <person name="Macko-Podgorni A."/>
            <person name="Grzebelus D."/>
            <person name="Bostan H."/>
            <person name="Rolling W."/>
            <person name="Curaba J."/>
            <person name="Simon P."/>
        </authorList>
    </citation>
    <scope>NUCLEOTIDE SEQUENCE</scope>
    <source>
        <tissue evidence="6">Leaf</tissue>
    </source>
</reference>
<dbReference type="Gene3D" id="1.10.472.10">
    <property type="entry name" value="Cyclin-like"/>
    <property type="match status" value="2"/>
</dbReference>
<dbReference type="InterPro" id="IPR039361">
    <property type="entry name" value="Cyclin"/>
</dbReference>
<protein>
    <submittedName>
        <fullName evidence="6">Uncharacterized protein</fullName>
    </submittedName>
</protein>
<evidence type="ECO:0000256" key="2">
    <source>
        <dbReference type="ARBA" id="ARBA00022618"/>
    </source>
</evidence>
<dbReference type="Gramene" id="KZM91159">
    <property type="protein sequence ID" value="KZM91159"/>
    <property type="gene ID" value="DCAR_021476"/>
</dbReference>
<dbReference type="OrthoDB" id="5590282at2759"/>
<dbReference type="Pfam" id="PF00134">
    <property type="entry name" value="Cyclin_N"/>
    <property type="match status" value="1"/>
</dbReference>
<evidence type="ECO:0000256" key="3">
    <source>
        <dbReference type="ARBA" id="ARBA00023127"/>
    </source>
</evidence>
<evidence type="ECO:0000256" key="4">
    <source>
        <dbReference type="ARBA" id="ARBA00023306"/>
    </source>
</evidence>
<dbReference type="SMART" id="SM01332">
    <property type="entry name" value="Cyclin_C"/>
    <property type="match status" value="1"/>
</dbReference>
<evidence type="ECO:0000256" key="5">
    <source>
        <dbReference type="RuleBase" id="RU000383"/>
    </source>
</evidence>
<evidence type="ECO:0000256" key="1">
    <source>
        <dbReference type="ARBA" id="ARBA00009065"/>
    </source>
</evidence>
<dbReference type="AlphaFoldDB" id="A0A161YEB3"/>
<dbReference type="GO" id="GO:0051301">
    <property type="term" value="P:cell division"/>
    <property type="evidence" value="ECO:0007669"/>
    <property type="project" value="UniProtKB-KW"/>
</dbReference>
<proteinExistence type="inferred from homology"/>
<reference evidence="6" key="1">
    <citation type="journal article" date="2016" name="Nat. Genet.">
        <title>A high-quality carrot genome assembly provides new insights into carotenoid accumulation and asterid genome evolution.</title>
        <authorList>
            <person name="Iorizzo M."/>
            <person name="Ellison S."/>
            <person name="Senalik D."/>
            <person name="Zeng P."/>
            <person name="Satapoomin P."/>
            <person name="Huang J."/>
            <person name="Bowman M."/>
            <person name="Iovene M."/>
            <person name="Sanseverino W."/>
            <person name="Cavagnaro P."/>
            <person name="Yildiz M."/>
            <person name="Macko-Podgorni A."/>
            <person name="Moranska E."/>
            <person name="Grzebelus E."/>
            <person name="Grzebelus D."/>
            <person name="Ashrafi H."/>
            <person name="Zheng Z."/>
            <person name="Cheng S."/>
            <person name="Spooner D."/>
            <person name="Van Deynze A."/>
            <person name="Simon P."/>
        </authorList>
    </citation>
    <scope>NUCLEOTIDE SEQUENCE</scope>
    <source>
        <tissue evidence="6">Leaf</tissue>
    </source>
</reference>
<dbReference type="Pfam" id="PF02984">
    <property type="entry name" value="Cyclin_C"/>
    <property type="match status" value="1"/>
</dbReference>